<dbReference type="Proteomes" id="UP000076727">
    <property type="component" value="Unassembled WGS sequence"/>
</dbReference>
<evidence type="ECO:0000259" key="5">
    <source>
        <dbReference type="SMART" id="SM00839"/>
    </source>
</evidence>
<dbReference type="Pfam" id="PF23147">
    <property type="entry name" value="GDH2_N"/>
    <property type="match status" value="1"/>
</dbReference>
<dbReference type="PIRSF" id="PIRSF000184">
    <property type="entry name" value="GDH_NAD"/>
    <property type="match status" value="1"/>
</dbReference>
<dbReference type="STRING" id="1314783.A0A165QKH6"/>
<organism evidence="6 7">
    <name type="scientific">Daedalea quercina L-15889</name>
    <dbReference type="NCBI Taxonomy" id="1314783"/>
    <lineage>
        <taxon>Eukaryota</taxon>
        <taxon>Fungi</taxon>
        <taxon>Dikarya</taxon>
        <taxon>Basidiomycota</taxon>
        <taxon>Agaricomycotina</taxon>
        <taxon>Agaricomycetes</taxon>
        <taxon>Polyporales</taxon>
        <taxon>Fomitopsis</taxon>
    </lineage>
</organism>
<dbReference type="SMART" id="SM00839">
    <property type="entry name" value="ELFV_dehydrog"/>
    <property type="match status" value="1"/>
</dbReference>
<name>A0A165QKH6_9APHY</name>
<dbReference type="Pfam" id="PF00208">
    <property type="entry name" value="ELFV_dehydrog"/>
    <property type="match status" value="1"/>
</dbReference>
<dbReference type="EMBL" id="KV429057">
    <property type="protein sequence ID" value="KZT69596.1"/>
    <property type="molecule type" value="Genomic_DNA"/>
</dbReference>
<dbReference type="InterPro" id="IPR055480">
    <property type="entry name" value="NAD-GDH_N"/>
</dbReference>
<dbReference type="Gene3D" id="3.40.50.720">
    <property type="entry name" value="NAD(P)-binding Rossmann-like Domain"/>
    <property type="match status" value="1"/>
</dbReference>
<dbReference type="OrthoDB" id="184415at2759"/>
<evidence type="ECO:0000256" key="3">
    <source>
        <dbReference type="ARBA" id="ARBA00023027"/>
    </source>
</evidence>
<evidence type="ECO:0000313" key="6">
    <source>
        <dbReference type="EMBL" id="KZT69596.1"/>
    </source>
</evidence>
<feature type="domain" description="Glutamate/phenylalanine/leucine/valine/L-tryptophan dehydrogenase C-terminal" evidence="5">
    <location>
        <begin position="667"/>
        <end position="930"/>
    </location>
</feature>
<dbReference type="GO" id="GO:0004352">
    <property type="term" value="F:glutamate dehydrogenase (NAD+) activity"/>
    <property type="evidence" value="ECO:0007669"/>
    <property type="project" value="UniProtKB-UniRule"/>
</dbReference>
<dbReference type="InterPro" id="IPR006096">
    <property type="entry name" value="Glu/Leu/Phe/Val/Trp_DH_C"/>
</dbReference>
<keyword evidence="2 4" id="KW-0560">Oxidoreductase</keyword>
<reference evidence="6 7" key="1">
    <citation type="journal article" date="2016" name="Mol. Biol. Evol.">
        <title>Comparative Genomics of Early-Diverging Mushroom-Forming Fungi Provides Insights into the Origins of Lignocellulose Decay Capabilities.</title>
        <authorList>
            <person name="Nagy L.G."/>
            <person name="Riley R."/>
            <person name="Tritt A."/>
            <person name="Adam C."/>
            <person name="Daum C."/>
            <person name="Floudas D."/>
            <person name="Sun H."/>
            <person name="Yadav J.S."/>
            <person name="Pangilinan J."/>
            <person name="Larsson K.H."/>
            <person name="Matsuura K."/>
            <person name="Barry K."/>
            <person name="Labutti K."/>
            <person name="Kuo R."/>
            <person name="Ohm R.A."/>
            <person name="Bhattacharya S.S."/>
            <person name="Shirouzu T."/>
            <person name="Yoshinaga Y."/>
            <person name="Martin F.M."/>
            <person name="Grigoriev I.V."/>
            <person name="Hibbett D.S."/>
        </authorList>
    </citation>
    <scope>NUCLEOTIDE SEQUENCE [LARGE SCALE GENOMIC DNA]</scope>
    <source>
        <strain evidence="6 7">L-15889</strain>
    </source>
</reference>
<proteinExistence type="inferred from homology"/>
<accession>A0A165QKH6</accession>
<gene>
    <name evidence="6" type="ORF">DAEQUDRAFT_669360</name>
</gene>
<comment type="similarity">
    <text evidence="1 4">Belongs to the Glu/Leu/Phe/Val dehydrogenases family.</text>
</comment>
<comment type="catalytic activity">
    <reaction evidence="4">
        <text>L-glutamate + NAD(+) + H2O = 2-oxoglutarate + NH4(+) + NADH + H(+)</text>
        <dbReference type="Rhea" id="RHEA:15133"/>
        <dbReference type="ChEBI" id="CHEBI:15377"/>
        <dbReference type="ChEBI" id="CHEBI:15378"/>
        <dbReference type="ChEBI" id="CHEBI:16810"/>
        <dbReference type="ChEBI" id="CHEBI:28938"/>
        <dbReference type="ChEBI" id="CHEBI:29985"/>
        <dbReference type="ChEBI" id="CHEBI:57540"/>
        <dbReference type="ChEBI" id="CHEBI:57945"/>
        <dbReference type="EC" id="1.4.1.2"/>
    </reaction>
</comment>
<sequence length="1029" mass="115543">MASTPTDGHLQVPGQIEAAHRIKNVPGYTTPVFKGKEEQKAKVLANVTSKGFIPRELVANEVNWFYTRLGIDDTYFQSESVDVISDHIIALFGAKVLAYTKHDPTKLVIDLETVTEDGATFIHTSTPGKTSTDGPGATCESRIDELFLDDSSPEKAFRLETYRSQGISATANQQLRCYFVTKCKFPKEPRPSTHTDGRTDIRAVSDAAFLEKASENTLELYQRVMWNVETRYGPVIEVFEVEGSRERRLVIGYKMGGTKKFFSALSNLYHFYSLYSARKYVEQFSNGVTIICLYLNPLPNSHAPPIEHSVFQVKKEASLLYCLPENPFFYPGAGPTEGHAVQEATYAYCGWVFAQHFCNRLGPSYLALRNILDESNATHAEVLNDIKRRFREETFTRESIAQTIHAHPELINLLYVNFAMVHYPASDQANLMPTLSYQRLQSTQILSDQELYDKLRKTVHNKHELQVLESFLIFNKHVLKTNFYQPTKVALSFRLAPEFLPEVEYPKKPFGMFIVIGGEFRGFHIRFRDVARGGIRLVMSRNRETYSINQRMLFDENYGLASTQSLKNKDIPEGGAKGTILPSLGASPRLCFEKYVDAVVDLLIPGQSPGIKERLVDLYGKPEILFFGPDEGTADMMDWAAIHARERGAETWWKSFTTGKSAEKLGGIPHDAYGMTSLSIRQYVLGIYKQLGLREKDITKVQTGGPGTINAVADEILLSSDKTIAIIDGSGVLADAAGLDREELIRLAKKRVPVAHFDRSKLSKDGYLVLVEEQDVKLPSGEIILDGTDFRNTAHLRFKADLFVPCGGRPEAVNISNVAALLDAEGKPNFKYVVEGANLFFTQQARLYLERRKVVLFKDSSANKGGVTSSSLEVLAGLALSTQEYVDLMIFKDGKPSTFYQNYVMDIQTKISENAASEFSCIWKEHARAQGSKPRTLISDELSSKLNDLQAELEGSDLYDDATMRKHVLMRAIPKTLVDQVGIEELTTRLPETYQRALFSSWVASHFIYKYGVNGSSVDFFHFIRDLAL</sequence>
<dbReference type="EC" id="1.4.1.2" evidence="4"/>
<dbReference type="InterPro" id="IPR056365">
    <property type="entry name" value="NAD-GDH_2nd"/>
</dbReference>
<dbReference type="PANTHER" id="PTHR11606">
    <property type="entry name" value="GLUTAMATE DEHYDROGENASE"/>
    <property type="match status" value="1"/>
</dbReference>
<keyword evidence="7" id="KW-1185">Reference proteome</keyword>
<dbReference type="InterPro" id="IPR016210">
    <property type="entry name" value="NAD-GDH_euk"/>
</dbReference>
<dbReference type="GO" id="GO:0006538">
    <property type="term" value="P:L-glutamate catabolic process"/>
    <property type="evidence" value="ECO:0007669"/>
    <property type="project" value="UniProtKB-UniRule"/>
</dbReference>
<protein>
    <recommendedName>
        <fullName evidence="4">NAD-specific glutamate dehydrogenase</fullName>
        <ecNumber evidence="4">1.4.1.2</ecNumber>
    </recommendedName>
</protein>
<dbReference type="PANTHER" id="PTHR11606:SF24">
    <property type="entry name" value="NAD-SPECIFIC GLUTAMATE DEHYDROGENASE"/>
    <property type="match status" value="1"/>
</dbReference>
<dbReference type="SUPFAM" id="SSF51735">
    <property type="entry name" value="NAD(P)-binding Rossmann-fold domains"/>
    <property type="match status" value="1"/>
</dbReference>
<evidence type="ECO:0000313" key="7">
    <source>
        <dbReference type="Proteomes" id="UP000076727"/>
    </source>
</evidence>
<dbReference type="AlphaFoldDB" id="A0A165QKH6"/>
<dbReference type="Pfam" id="PF23152">
    <property type="entry name" value="GDH_2nd"/>
    <property type="match status" value="1"/>
</dbReference>
<evidence type="ECO:0000256" key="4">
    <source>
        <dbReference type="PIRNR" id="PIRNR000184"/>
    </source>
</evidence>
<dbReference type="InterPro" id="IPR046346">
    <property type="entry name" value="Aminoacid_DH-like_N_sf"/>
</dbReference>
<evidence type="ECO:0000256" key="1">
    <source>
        <dbReference type="ARBA" id="ARBA00006382"/>
    </source>
</evidence>
<dbReference type="GO" id="GO:0005739">
    <property type="term" value="C:mitochondrion"/>
    <property type="evidence" value="ECO:0007669"/>
    <property type="project" value="UniProtKB-UniRule"/>
</dbReference>
<keyword evidence="3 4" id="KW-0520">NAD</keyword>
<dbReference type="SUPFAM" id="SSF53223">
    <property type="entry name" value="Aminoacid dehydrogenase-like, N-terminal domain"/>
    <property type="match status" value="1"/>
</dbReference>
<comment type="function">
    <text evidence="4">NAD(+)-dependent glutamate dehydrogenase which degrades glutamate to ammonia and alpha-ketoglutarate.</text>
</comment>
<evidence type="ECO:0000256" key="2">
    <source>
        <dbReference type="ARBA" id="ARBA00023002"/>
    </source>
</evidence>
<dbReference type="InterPro" id="IPR036291">
    <property type="entry name" value="NAD(P)-bd_dom_sf"/>
</dbReference>